<keyword evidence="2" id="KW-1185">Reference proteome</keyword>
<dbReference type="Proteomes" id="UP001501747">
    <property type="component" value="Unassembled WGS sequence"/>
</dbReference>
<evidence type="ECO:0000313" key="1">
    <source>
        <dbReference type="EMBL" id="GAA4028631.1"/>
    </source>
</evidence>
<evidence type="ECO:0000313" key="2">
    <source>
        <dbReference type="Proteomes" id="UP001501747"/>
    </source>
</evidence>
<protein>
    <submittedName>
        <fullName evidence="1">Uncharacterized protein</fullName>
    </submittedName>
</protein>
<reference evidence="2" key="1">
    <citation type="journal article" date="2019" name="Int. J. Syst. Evol. Microbiol.">
        <title>The Global Catalogue of Microorganisms (GCM) 10K type strain sequencing project: providing services to taxonomists for standard genome sequencing and annotation.</title>
        <authorList>
            <consortium name="The Broad Institute Genomics Platform"/>
            <consortium name="The Broad Institute Genome Sequencing Center for Infectious Disease"/>
            <person name="Wu L."/>
            <person name="Ma J."/>
        </authorList>
    </citation>
    <scope>NUCLEOTIDE SEQUENCE [LARGE SCALE GENOMIC DNA]</scope>
    <source>
        <strain evidence="2">JCM 17342</strain>
    </source>
</reference>
<accession>A0ABP7TMR9</accession>
<organism evidence="1 2">
    <name type="scientific">Allokutzneria multivorans</name>
    <dbReference type="NCBI Taxonomy" id="1142134"/>
    <lineage>
        <taxon>Bacteria</taxon>
        <taxon>Bacillati</taxon>
        <taxon>Actinomycetota</taxon>
        <taxon>Actinomycetes</taxon>
        <taxon>Pseudonocardiales</taxon>
        <taxon>Pseudonocardiaceae</taxon>
        <taxon>Allokutzneria</taxon>
    </lineage>
</organism>
<comment type="caution">
    <text evidence="1">The sequence shown here is derived from an EMBL/GenBank/DDBJ whole genome shotgun (WGS) entry which is preliminary data.</text>
</comment>
<sequence>MRRRCAYRRAMAISLDYQGDVQAGDCTFAVRARIGDGEHVAIELSGTDLDGDSIATGELVLPAHGLVPCGQLLSEVMEALSRLHDPRKNRKRGARAATNANAPWAAELDVQLREHWLADGVDPTAGTVVISELSELFGRSRSSIRARLVKVGCDPDVPGRRLSSTPAMSTVDSGVGT</sequence>
<proteinExistence type="predicted"/>
<gene>
    <name evidence="1" type="ORF">GCM10022247_62020</name>
</gene>
<dbReference type="EMBL" id="BAABAL010000019">
    <property type="protein sequence ID" value="GAA4028631.1"/>
    <property type="molecule type" value="Genomic_DNA"/>
</dbReference>
<name>A0ABP7TMR9_9PSEU</name>